<evidence type="ECO:0000313" key="1">
    <source>
        <dbReference type="EMBL" id="MFB9776168.1"/>
    </source>
</evidence>
<comment type="caution">
    <text evidence="1">The sequence shown here is derived from an EMBL/GenBank/DDBJ whole genome shotgun (WGS) entry which is preliminary data.</text>
</comment>
<reference evidence="1 2" key="1">
    <citation type="submission" date="2024-09" db="EMBL/GenBank/DDBJ databases">
        <authorList>
            <person name="Sun Q."/>
            <person name="Mori K."/>
        </authorList>
    </citation>
    <scope>NUCLEOTIDE SEQUENCE [LARGE SCALE GENOMIC DNA]</scope>
    <source>
        <strain evidence="1 2">JCM 11683</strain>
    </source>
</reference>
<accession>A0ABV5X145</accession>
<protein>
    <recommendedName>
        <fullName evidence="3">Transcriptional regulator, AlpA family</fullName>
    </recommendedName>
</protein>
<keyword evidence="2" id="KW-1185">Reference proteome</keyword>
<sequence length="74" mass="8526">MNRLLNDEEVGRQIGMAAETVKSRRYLERGEPKDRIPRWVDMPGRPAHSPRCLGFQQHEVDAWLKRNTVKGAVA</sequence>
<gene>
    <name evidence="1" type="ORF">ACFFN1_07095</name>
</gene>
<proteinExistence type="predicted"/>
<dbReference type="RefSeq" id="WP_376839924.1">
    <property type="nucleotide sequence ID" value="NZ_JBHMAU010000046.1"/>
</dbReference>
<dbReference type="EMBL" id="JBHMAU010000046">
    <property type="protein sequence ID" value="MFB9776168.1"/>
    <property type="molecule type" value="Genomic_DNA"/>
</dbReference>
<organism evidence="1 2">
    <name type="scientific">Brevibacterium otitidis</name>
    <dbReference type="NCBI Taxonomy" id="53364"/>
    <lineage>
        <taxon>Bacteria</taxon>
        <taxon>Bacillati</taxon>
        <taxon>Actinomycetota</taxon>
        <taxon>Actinomycetes</taxon>
        <taxon>Micrococcales</taxon>
        <taxon>Brevibacteriaceae</taxon>
        <taxon>Brevibacterium</taxon>
    </lineage>
</organism>
<name>A0ABV5X145_9MICO</name>
<evidence type="ECO:0008006" key="3">
    <source>
        <dbReference type="Google" id="ProtNLM"/>
    </source>
</evidence>
<evidence type="ECO:0000313" key="2">
    <source>
        <dbReference type="Proteomes" id="UP001589707"/>
    </source>
</evidence>
<dbReference type="Proteomes" id="UP001589707">
    <property type="component" value="Unassembled WGS sequence"/>
</dbReference>